<dbReference type="SMART" id="SM00220">
    <property type="entry name" value="S_TKc"/>
    <property type="match status" value="1"/>
</dbReference>
<proteinExistence type="inferred from homology"/>
<dbReference type="InterPro" id="IPR017441">
    <property type="entry name" value="Protein_kinase_ATP_BS"/>
</dbReference>
<gene>
    <name evidence="8" type="ORF">VM1G_00934</name>
</gene>
<organism evidence="8 9">
    <name type="scientific">Cytospora mali</name>
    <name type="common">Apple Valsa canker fungus</name>
    <name type="synonym">Valsa mali</name>
    <dbReference type="NCBI Taxonomy" id="578113"/>
    <lineage>
        <taxon>Eukaryota</taxon>
        <taxon>Fungi</taxon>
        <taxon>Dikarya</taxon>
        <taxon>Ascomycota</taxon>
        <taxon>Pezizomycotina</taxon>
        <taxon>Sordariomycetes</taxon>
        <taxon>Sordariomycetidae</taxon>
        <taxon>Diaporthales</taxon>
        <taxon>Cytosporaceae</taxon>
        <taxon>Cytospora</taxon>
    </lineage>
</organism>
<feature type="domain" description="FHA" evidence="6">
    <location>
        <begin position="43"/>
        <end position="106"/>
    </location>
</feature>
<dbReference type="InterPro" id="IPR011009">
    <property type="entry name" value="Kinase-like_dom_sf"/>
</dbReference>
<feature type="region of interest" description="Disordered" evidence="5">
    <location>
        <begin position="473"/>
        <end position="583"/>
    </location>
</feature>
<keyword evidence="9" id="KW-1185">Reference proteome</keyword>
<dbReference type="Gene3D" id="3.30.200.20">
    <property type="entry name" value="Phosphorylase Kinase, domain 1"/>
    <property type="match status" value="1"/>
</dbReference>
<keyword evidence="2 4" id="KW-0547">Nucleotide-binding</keyword>
<feature type="compositionally biased region" description="Basic and acidic residues" evidence="5">
    <location>
        <begin position="526"/>
        <end position="540"/>
    </location>
</feature>
<dbReference type="SMART" id="SM00240">
    <property type="entry name" value="FHA"/>
    <property type="match status" value="1"/>
</dbReference>
<feature type="domain" description="Protein kinase" evidence="7">
    <location>
        <begin position="160"/>
        <end position="433"/>
    </location>
</feature>
<keyword evidence="8" id="KW-0418">Kinase</keyword>
<dbReference type="PROSITE" id="PS00108">
    <property type="entry name" value="PROTEIN_KINASE_ST"/>
    <property type="match status" value="1"/>
</dbReference>
<feature type="compositionally biased region" description="Polar residues" evidence="5">
    <location>
        <begin position="548"/>
        <end position="563"/>
    </location>
</feature>
<dbReference type="SUPFAM" id="SSF56112">
    <property type="entry name" value="Protein kinase-like (PK-like)"/>
    <property type="match status" value="1"/>
</dbReference>
<feature type="compositionally biased region" description="Basic residues" evidence="5">
    <location>
        <begin position="483"/>
        <end position="494"/>
    </location>
</feature>
<evidence type="ECO:0000256" key="3">
    <source>
        <dbReference type="ARBA" id="ARBA00022840"/>
    </source>
</evidence>
<dbReference type="Pfam" id="PF00069">
    <property type="entry name" value="Pkinase"/>
    <property type="match status" value="1"/>
</dbReference>
<comment type="similarity">
    <text evidence="1">Belongs to the protein kinase superfamily. CAMK Ser/Thr protein kinase family. CHEK2 subfamily.</text>
</comment>
<evidence type="ECO:0000256" key="2">
    <source>
        <dbReference type="ARBA" id="ARBA00022741"/>
    </source>
</evidence>
<sequence>MAPNNVDQVASAEPVAEIKVEITDTWGGPTEHHTISLYPNKTVRVGRDSSSVLTLDSEFPLHESAVSRNHLEFYSIVIEEDCDHHPLVYVRDRQSHMGIGVNDEHIKDTKSITPARLLHHGDKVTIPPHVTFELVQPFAPKLKLSPFQSEEVKLFGDRFIVMDRTLGNGTSAQVHLAIDRQTGEQLACKVYDMCQLEKTGNSDMVRRLMQETFVRCQMDHPNIAAFRGAYKSHSTLYVFEELATGGDLFSLLVRDNHFTESDVRWMVRQVVHGIAYMHEKGVAHRDLKLENILCAICPKPGHRLVVTDFGHSGVIGLERMNVIVGTTGWQAPELLKPPHLHGLPVDIWAIGVLATQLLAGASKMEAMDLLDTFARSPCDTKEPAHELDKLFKELFTIRSDPISEDAKDFIHRCFHVNPQTRITAAEALQHPWLCKPDDDLKKFLQREKETRSNWKRRQVLRYAVKHLPDLRQKTADGSPYFTHKQHKPNLHAIRRTAEYKKRMAAEKNKRKRSLMRDDSVLSSNRGLKERSKQTSKEPTRRSQRLLAKTSNESGKSSTTQLAESQDEEGYQDWDDRPSKRIKA</sequence>
<keyword evidence="3 4" id="KW-0067">ATP-binding</keyword>
<dbReference type="Proteomes" id="UP000078559">
    <property type="component" value="Chromosome 1"/>
</dbReference>
<name>A0A194VMV1_CYTMA</name>
<feature type="binding site" evidence="4">
    <location>
        <position position="189"/>
    </location>
    <ligand>
        <name>ATP</name>
        <dbReference type="ChEBI" id="CHEBI:30616"/>
    </ligand>
</feature>
<dbReference type="InterPro" id="IPR008271">
    <property type="entry name" value="Ser/Thr_kinase_AS"/>
</dbReference>
<evidence type="ECO:0000259" key="6">
    <source>
        <dbReference type="PROSITE" id="PS50006"/>
    </source>
</evidence>
<dbReference type="OrthoDB" id="74764at2759"/>
<dbReference type="Pfam" id="PF00498">
    <property type="entry name" value="FHA"/>
    <property type="match status" value="1"/>
</dbReference>
<dbReference type="InterPro" id="IPR008984">
    <property type="entry name" value="SMAD_FHA_dom_sf"/>
</dbReference>
<feature type="compositionally biased region" description="Basic and acidic residues" evidence="5">
    <location>
        <begin position="573"/>
        <end position="583"/>
    </location>
</feature>
<reference evidence="8" key="1">
    <citation type="submission" date="2014-12" db="EMBL/GenBank/DDBJ databases">
        <title>Genome Sequence of Valsa Canker Pathogens Uncovers a Specific Adaption of Colonization on Woody Bark.</title>
        <authorList>
            <person name="Yin Z."/>
            <person name="Liu H."/>
            <person name="Gao X."/>
            <person name="Li Z."/>
            <person name="Song N."/>
            <person name="Ke X."/>
            <person name="Dai Q."/>
            <person name="Wu Y."/>
            <person name="Sun Y."/>
            <person name="Xu J.-R."/>
            <person name="Kang Z.K."/>
            <person name="Wang L."/>
            <person name="Huang L."/>
        </authorList>
    </citation>
    <scope>NUCLEOTIDE SEQUENCE [LARGE SCALE GENOMIC DNA]</scope>
    <source>
        <strain evidence="8">03-8</strain>
    </source>
</reference>
<dbReference type="EMBL" id="CM003098">
    <property type="protein sequence ID" value="KUI65494.1"/>
    <property type="molecule type" value="Genomic_DNA"/>
</dbReference>
<evidence type="ECO:0000256" key="1">
    <source>
        <dbReference type="ARBA" id="ARBA00005575"/>
    </source>
</evidence>
<evidence type="ECO:0000259" key="7">
    <source>
        <dbReference type="PROSITE" id="PS50011"/>
    </source>
</evidence>
<dbReference type="GO" id="GO:0005524">
    <property type="term" value="F:ATP binding"/>
    <property type="evidence" value="ECO:0007669"/>
    <property type="project" value="UniProtKB-UniRule"/>
</dbReference>
<dbReference type="SMR" id="A0A194VMV1"/>
<dbReference type="Gene3D" id="1.10.510.10">
    <property type="entry name" value="Transferase(Phosphotransferase) domain 1"/>
    <property type="match status" value="1"/>
</dbReference>
<dbReference type="PROSITE" id="PS00107">
    <property type="entry name" value="PROTEIN_KINASE_ATP"/>
    <property type="match status" value="1"/>
</dbReference>
<dbReference type="Gene3D" id="2.60.200.20">
    <property type="match status" value="1"/>
</dbReference>
<dbReference type="GO" id="GO:0004672">
    <property type="term" value="F:protein kinase activity"/>
    <property type="evidence" value="ECO:0007669"/>
    <property type="project" value="InterPro"/>
</dbReference>
<evidence type="ECO:0000313" key="9">
    <source>
        <dbReference type="Proteomes" id="UP000078559"/>
    </source>
</evidence>
<feature type="compositionally biased region" description="Basic and acidic residues" evidence="5">
    <location>
        <begin position="495"/>
        <end position="507"/>
    </location>
</feature>
<keyword evidence="8" id="KW-0808">Transferase</keyword>
<evidence type="ECO:0000313" key="8">
    <source>
        <dbReference type="EMBL" id="KUI65494.1"/>
    </source>
</evidence>
<dbReference type="InterPro" id="IPR000253">
    <property type="entry name" value="FHA_dom"/>
</dbReference>
<evidence type="ECO:0000256" key="4">
    <source>
        <dbReference type="PROSITE-ProRule" id="PRU10141"/>
    </source>
</evidence>
<accession>A0A194VMV1</accession>
<evidence type="ECO:0000256" key="5">
    <source>
        <dbReference type="SAM" id="MobiDB-lite"/>
    </source>
</evidence>
<dbReference type="InterPro" id="IPR000719">
    <property type="entry name" value="Prot_kinase_dom"/>
</dbReference>
<dbReference type="SUPFAM" id="SSF49879">
    <property type="entry name" value="SMAD/FHA domain"/>
    <property type="match status" value="1"/>
</dbReference>
<dbReference type="PROSITE" id="PS50006">
    <property type="entry name" value="FHA_DOMAIN"/>
    <property type="match status" value="1"/>
</dbReference>
<dbReference type="PROSITE" id="PS50011">
    <property type="entry name" value="PROTEIN_KINASE_DOM"/>
    <property type="match status" value="1"/>
</dbReference>
<dbReference type="PANTHER" id="PTHR24347">
    <property type="entry name" value="SERINE/THREONINE-PROTEIN KINASE"/>
    <property type="match status" value="1"/>
</dbReference>
<dbReference type="AlphaFoldDB" id="A0A194VMV1"/>
<protein>
    <submittedName>
        <fullName evidence="8">Meiosis-specific serine/threonine-protein kinase mek1</fullName>
    </submittedName>
</protein>